<dbReference type="Gene3D" id="3.40.50.12780">
    <property type="entry name" value="N-terminal domain of ligase-like"/>
    <property type="match status" value="1"/>
</dbReference>
<dbReference type="InterPro" id="IPR020845">
    <property type="entry name" value="AMP-binding_CS"/>
</dbReference>
<accession>A0ABQ8FPP7</accession>
<keyword evidence="7" id="KW-1185">Reference proteome</keyword>
<gene>
    <name evidence="6" type="ORF">BASA50_002283</name>
</gene>
<comment type="caution">
    <text evidence="6">The sequence shown here is derived from an EMBL/GenBank/DDBJ whole genome shotgun (WGS) entry which is preliminary data.</text>
</comment>
<evidence type="ECO:0000256" key="2">
    <source>
        <dbReference type="ARBA" id="ARBA00022598"/>
    </source>
</evidence>
<keyword evidence="3" id="KW-0547">Nucleotide-binding</keyword>
<organism evidence="6 7">
    <name type="scientific">Batrachochytrium salamandrivorans</name>
    <dbReference type="NCBI Taxonomy" id="1357716"/>
    <lineage>
        <taxon>Eukaryota</taxon>
        <taxon>Fungi</taxon>
        <taxon>Fungi incertae sedis</taxon>
        <taxon>Chytridiomycota</taxon>
        <taxon>Chytridiomycota incertae sedis</taxon>
        <taxon>Chytridiomycetes</taxon>
        <taxon>Rhizophydiales</taxon>
        <taxon>Rhizophydiales incertae sedis</taxon>
        <taxon>Batrachochytrium</taxon>
    </lineage>
</organism>
<evidence type="ECO:0000256" key="1">
    <source>
        <dbReference type="ARBA" id="ARBA00006432"/>
    </source>
</evidence>
<dbReference type="PANTHER" id="PTHR43107">
    <property type="entry name" value="LONG-CHAIN FATTY ACID TRANSPORT PROTEIN"/>
    <property type="match status" value="1"/>
</dbReference>
<reference evidence="6 7" key="1">
    <citation type="submission" date="2021-02" db="EMBL/GenBank/DDBJ databases">
        <title>Variation within the Batrachochytrium salamandrivorans European outbreak.</title>
        <authorList>
            <person name="Kelly M."/>
            <person name="Pasmans F."/>
            <person name="Shea T.P."/>
            <person name="Munoz J.F."/>
            <person name="Carranza S."/>
            <person name="Cuomo C.A."/>
            <person name="Martel A."/>
        </authorList>
    </citation>
    <scope>NUCLEOTIDE SEQUENCE [LARGE SCALE GENOMIC DNA]</scope>
    <source>
        <strain evidence="6 7">AMFP18/2</strain>
    </source>
</reference>
<dbReference type="PROSITE" id="PS00455">
    <property type="entry name" value="AMP_BINDING"/>
    <property type="match status" value="1"/>
</dbReference>
<evidence type="ECO:0000313" key="7">
    <source>
        <dbReference type="Proteomes" id="UP001648503"/>
    </source>
</evidence>
<dbReference type="PANTHER" id="PTHR43107:SF15">
    <property type="entry name" value="FATTY ACID TRANSPORT PROTEIN 3, ISOFORM A"/>
    <property type="match status" value="1"/>
</dbReference>
<dbReference type="Pfam" id="PF00501">
    <property type="entry name" value="AMP-binding"/>
    <property type="match status" value="1"/>
</dbReference>
<proteinExistence type="inferred from homology"/>
<evidence type="ECO:0000256" key="4">
    <source>
        <dbReference type="ARBA" id="ARBA00022840"/>
    </source>
</evidence>
<dbReference type="InterPro" id="IPR042099">
    <property type="entry name" value="ANL_N_sf"/>
</dbReference>
<sequence>MQASKDQLIAELAAAGAVQNAASMFEYAVDKHKDLLCVCAVDHPVRYTFKQLDEAANRIAWWGLSIGLKQLQTVALLMENRPEYLAMTMGFAKIGVTIALINTNLTTQLLHHAISVSAAEVVIVSSAKMDNWLSCCGEASFVSEPQKTTEPSSLETLGWFDRPIHVYCFTGDGESPQPALPIPGTRTLVATNPTYSYLSPDILNTFGSSRPDPTTSRNMVTARMPLYYIYTSGTTGSSKAARFSHRRFVGAAVTWATPSRLNRGDAYYVALPLYHGNAGVVAVAPSYLLGNVIVLRERFSVINFFKDIRQFGCVATIYIGELWRYLLTLPETERTDVAINDHDGALDSSTHPFSPLRIAIGNGLGEEVWKCIKARFGITHVVEHYGSTEMPGDAVLNYMGKPGSCGYVPREVSIMKSKRGDGGVIVRYDVESESVVRGSDGLCVVCEAGEVGEMIMCLPGGEYDGYVSEGDTQRKLYRGVFEAEDSWWRSGDLLRMDAEGFFYFIDRTGDSFRWKGENVSTIDVQRALVSFPGICEANAYGVKIPHSDGRAGMVSLVLAEGTTRHSFRFDALTLHLQKHLPVYARPLFVRLREGVHVTTSTLKFVKYVYVQEGYRMAAESTDVVYVYRNGAKIWELVDEMVADRIDVEGI</sequence>
<evidence type="ECO:0000256" key="3">
    <source>
        <dbReference type="ARBA" id="ARBA00022741"/>
    </source>
</evidence>
<comment type="similarity">
    <text evidence="1">Belongs to the ATP-dependent AMP-binding enzyme family.</text>
</comment>
<name>A0ABQ8FPP7_9FUNG</name>
<keyword evidence="2" id="KW-0436">Ligase</keyword>
<feature type="domain" description="AMP-dependent synthetase/ligase" evidence="5">
    <location>
        <begin position="25"/>
        <end position="414"/>
    </location>
</feature>
<dbReference type="EMBL" id="JAFCIX010000035">
    <property type="protein sequence ID" value="KAH6600460.1"/>
    <property type="molecule type" value="Genomic_DNA"/>
</dbReference>
<dbReference type="SUPFAM" id="SSF56801">
    <property type="entry name" value="Acetyl-CoA synthetase-like"/>
    <property type="match status" value="1"/>
</dbReference>
<dbReference type="InterPro" id="IPR000873">
    <property type="entry name" value="AMP-dep_synth/lig_dom"/>
</dbReference>
<dbReference type="Proteomes" id="UP001648503">
    <property type="component" value="Unassembled WGS sequence"/>
</dbReference>
<evidence type="ECO:0000259" key="5">
    <source>
        <dbReference type="Pfam" id="PF00501"/>
    </source>
</evidence>
<evidence type="ECO:0000313" key="6">
    <source>
        <dbReference type="EMBL" id="KAH6600460.1"/>
    </source>
</evidence>
<protein>
    <recommendedName>
        <fullName evidence="5">AMP-dependent synthetase/ligase domain-containing protein</fullName>
    </recommendedName>
</protein>
<keyword evidence="4" id="KW-0067">ATP-binding</keyword>